<gene>
    <name evidence="4" type="ORF">THARTR1_00555</name>
</gene>
<dbReference type="PANTHER" id="PTHR24126">
    <property type="entry name" value="ANKYRIN REPEAT, PH AND SEC7 DOMAIN CONTAINING PROTEIN SECG-RELATED"/>
    <property type="match status" value="1"/>
</dbReference>
<dbReference type="Gene3D" id="1.25.40.20">
    <property type="entry name" value="Ankyrin repeat-containing domain"/>
    <property type="match status" value="2"/>
</dbReference>
<reference evidence="4 5" key="1">
    <citation type="submission" date="2017-02" db="EMBL/GenBank/DDBJ databases">
        <title>Genomes of Trichoderma spp. with biocontrol activity.</title>
        <authorList>
            <person name="Gardiner D."/>
            <person name="Kazan K."/>
            <person name="Vos C."/>
            <person name="Harvey P."/>
        </authorList>
    </citation>
    <scope>NUCLEOTIDE SEQUENCE [LARGE SCALE GENOMIC DNA]</scope>
    <source>
        <strain evidence="4 5">Tr1</strain>
    </source>
</reference>
<feature type="repeat" description="ANK" evidence="3">
    <location>
        <begin position="1"/>
        <end position="29"/>
    </location>
</feature>
<evidence type="ECO:0000313" key="5">
    <source>
        <dbReference type="Proteomes" id="UP000236290"/>
    </source>
</evidence>
<keyword evidence="2 3" id="KW-0040">ANK repeat</keyword>
<evidence type="ECO:0000256" key="3">
    <source>
        <dbReference type="PROSITE-ProRule" id="PRU00023"/>
    </source>
</evidence>
<dbReference type="EMBL" id="MTYI01000004">
    <property type="protein sequence ID" value="PNP60531.1"/>
    <property type="molecule type" value="Genomic_DNA"/>
</dbReference>
<dbReference type="InterPro" id="IPR002110">
    <property type="entry name" value="Ankyrin_rpt"/>
</dbReference>
<protein>
    <submittedName>
        <fullName evidence="4">Uncharacterized protein</fullName>
    </submittedName>
</protein>
<evidence type="ECO:0000256" key="1">
    <source>
        <dbReference type="ARBA" id="ARBA00022737"/>
    </source>
</evidence>
<comment type="caution">
    <text evidence="4">The sequence shown here is derived from an EMBL/GenBank/DDBJ whole genome shotgun (WGS) entry which is preliminary data.</text>
</comment>
<proteinExistence type="predicted"/>
<dbReference type="Pfam" id="PF12796">
    <property type="entry name" value="Ank_2"/>
    <property type="match status" value="1"/>
</dbReference>
<dbReference type="PROSITE" id="PS50088">
    <property type="entry name" value="ANK_REPEAT"/>
    <property type="match status" value="1"/>
</dbReference>
<evidence type="ECO:0000313" key="4">
    <source>
        <dbReference type="EMBL" id="PNP60531.1"/>
    </source>
</evidence>
<sequence length="101" mass="11050">MYAVRNGNEDTSIVQHLLNAGADVQLQGRKKLSALHFARTEELIDILVENGADVTAVDIDGNTALHYRVRDDEPNLLAIQKLRDAEAVANAKNNDGITPLM</sequence>
<organism evidence="4 5">
    <name type="scientific">Trichoderma harzianum</name>
    <name type="common">Hypocrea lixii</name>
    <dbReference type="NCBI Taxonomy" id="5544"/>
    <lineage>
        <taxon>Eukaryota</taxon>
        <taxon>Fungi</taxon>
        <taxon>Dikarya</taxon>
        <taxon>Ascomycota</taxon>
        <taxon>Pezizomycotina</taxon>
        <taxon>Sordariomycetes</taxon>
        <taxon>Hypocreomycetidae</taxon>
        <taxon>Hypocreales</taxon>
        <taxon>Hypocreaceae</taxon>
        <taxon>Trichoderma</taxon>
    </lineage>
</organism>
<dbReference type="InterPro" id="IPR036770">
    <property type="entry name" value="Ankyrin_rpt-contain_sf"/>
</dbReference>
<dbReference type="Proteomes" id="UP000236290">
    <property type="component" value="Unassembled WGS sequence"/>
</dbReference>
<evidence type="ECO:0000256" key="2">
    <source>
        <dbReference type="ARBA" id="ARBA00023043"/>
    </source>
</evidence>
<dbReference type="OrthoDB" id="20872at2759"/>
<dbReference type="AlphaFoldDB" id="A0A2K0URX5"/>
<dbReference type="SUPFAM" id="SSF48403">
    <property type="entry name" value="Ankyrin repeat"/>
    <property type="match status" value="1"/>
</dbReference>
<accession>A0A2K0URX5</accession>
<name>A0A2K0URX5_TRIHA</name>
<keyword evidence="1" id="KW-0677">Repeat</keyword>